<dbReference type="InterPro" id="IPR012334">
    <property type="entry name" value="Pectin_lyas_fold"/>
</dbReference>
<dbReference type="eggNOG" id="COG4886">
    <property type="taxonomic scope" value="Bacteria"/>
</dbReference>
<dbReference type="InterPro" id="IPR006626">
    <property type="entry name" value="PbH1"/>
</dbReference>
<dbReference type="InterPro" id="IPR011050">
    <property type="entry name" value="Pectin_lyase_fold/virulence"/>
</dbReference>
<dbReference type="STRING" id="1173027.Mic7113_2786"/>
<dbReference type="eggNOG" id="COG3210">
    <property type="taxonomic scope" value="Bacteria"/>
</dbReference>
<dbReference type="SMART" id="SM00710">
    <property type="entry name" value="PbH1"/>
    <property type="match status" value="17"/>
</dbReference>
<organism evidence="3 4">
    <name type="scientific">Allocoleopsis franciscana PCC 7113</name>
    <dbReference type="NCBI Taxonomy" id="1173027"/>
    <lineage>
        <taxon>Bacteria</taxon>
        <taxon>Bacillati</taxon>
        <taxon>Cyanobacteriota</taxon>
        <taxon>Cyanophyceae</taxon>
        <taxon>Coleofasciculales</taxon>
        <taxon>Coleofasciculaceae</taxon>
        <taxon>Allocoleopsis</taxon>
        <taxon>Allocoleopsis franciscana</taxon>
    </lineage>
</organism>
<evidence type="ECO:0000259" key="2">
    <source>
        <dbReference type="Pfam" id="PF13229"/>
    </source>
</evidence>
<accession>K9WDY0</accession>
<gene>
    <name evidence="3" type="ORF">Mic7113_2786</name>
</gene>
<dbReference type="InterPro" id="IPR038177">
    <property type="entry name" value="IAT_beta_sf"/>
</dbReference>
<dbReference type="Proteomes" id="UP000010471">
    <property type="component" value="Chromosome"/>
</dbReference>
<sequence>MLSQTLTSPVVAQTSDTETTTPLPSSSGQAADLKIRPRVGAGFTTTGAGYQEPFFSLEGFFPIQQNPGNNLTFLEGKVLFFTDSNIGTNLILGKRFYSSDQNKILGGYLSYDVRDTGNTLFHQIGGGFERLSDAWDLRINGYLPIGNTREKMAESISNPFFQQNFLLLNRTTQFEAAMAGVDVEAGGRLLRLGDGDLRGYAGVYYYSAQGSDSGFGVRGRLEARPTDTLRLGLSIQHDPTFDTKVVLSLGVNVPGTRPRGVDKSSVLARLGESVERKAAITVDEQAKNDTVVATNPKTGAPFVFRHVTLGTGAGDGTFENPSGTVQDGLNLAQSGEIVYVQAGTNPGIEAFKIPDGVSVLSTAVAQRIDTVGFSTLQLPLSGSGGFPVVNGTVTLGNNTTLSGFAITNATGSAIQGISIQNVTVRDNRITNPSEQGINLTDVAGTSLIANNTVTGSRLGGIFVSASGNTQQELNVNSNTISDSGRQGIFVQASENAQQKFTANSNTVSNSVGQGIFLQTNNNSRQNVAIANSTISRTTVDSQGEGGQGLFAQANSGAQQTVKLENTQVSDSANQGIFVSAFSKVDEPQSRQNVTLTGTSVSNSISQGIFLQGNNNSRQDVAIANGTINGTTRDSKGEGGQGLFAQANSGAQQTVQLDSTKVSESAGQGIFVSAFSKVDEPQSRQTVTLNGTSVSNSTGQGVFLQANNNSQQQFAIANGTINGTTRDSKGEGGQGLFAQANSGAQQQITVDNSQVSNSAGQGVFFSTSSQASEPQSRQNITLNGTNVSNSAGQAVFLQANNNSQQIVAIANGTIKSTALDSKGEGGQGLFAQTNGGAQQQLTVNSTQVSDSAGQGMFFSTSSTAEEPTSQQTVNLNGNSVTNSKGQGVFFQANGNSTQQFAITNSTQQFAITNSTINGTTVDSKGNGGQGIFTQANGGAQQNFNIEGTQVSNSAGQGIFVSASSQLTEPTTRQTFIINNTSVNNSAGQGIFVQASNNSTQQVAITNSTINGTTVDSQGQGGQGIFTQANGIAQQNININKNTVSNSAGQGIFMQANSDSQVSADVQFNILQNNMIPGFYAVMNATKTFCVRLNGNNSNTNFVLQRNAGTFQVSDRDSVSTNNTGTVDFAPAIESFTNVTTCP</sequence>
<evidence type="ECO:0000256" key="1">
    <source>
        <dbReference type="SAM" id="MobiDB-lite"/>
    </source>
</evidence>
<dbReference type="SUPFAM" id="SSF51126">
    <property type="entry name" value="Pectin lyase-like"/>
    <property type="match status" value="1"/>
</dbReference>
<dbReference type="EMBL" id="CP003630">
    <property type="protein sequence ID" value="AFZ18570.1"/>
    <property type="molecule type" value="Genomic_DNA"/>
</dbReference>
<dbReference type="InterPro" id="IPR039448">
    <property type="entry name" value="Beta_helix"/>
</dbReference>
<reference evidence="3 4" key="1">
    <citation type="submission" date="2012-06" db="EMBL/GenBank/DDBJ databases">
        <title>Finished chromosome of genome of Microcoleus sp. PCC 7113.</title>
        <authorList>
            <consortium name="US DOE Joint Genome Institute"/>
            <person name="Gugger M."/>
            <person name="Coursin T."/>
            <person name="Rippka R."/>
            <person name="Tandeau De Marsac N."/>
            <person name="Huntemann M."/>
            <person name="Wei C.-L."/>
            <person name="Han J."/>
            <person name="Detter J.C."/>
            <person name="Han C."/>
            <person name="Tapia R."/>
            <person name="Chen A."/>
            <person name="Kyrpides N."/>
            <person name="Mavromatis K."/>
            <person name="Markowitz V."/>
            <person name="Szeto E."/>
            <person name="Ivanova N."/>
            <person name="Pagani I."/>
            <person name="Pati A."/>
            <person name="Goodwin L."/>
            <person name="Nordberg H.P."/>
            <person name="Cantor M.N."/>
            <person name="Hua S.X."/>
            <person name="Woyke T."/>
            <person name="Kerfeld C.A."/>
        </authorList>
    </citation>
    <scope>NUCLEOTIDE SEQUENCE [LARGE SCALE GENOMIC DNA]</scope>
    <source>
        <strain evidence="3 4">PCC 7113</strain>
    </source>
</reference>
<keyword evidence="4" id="KW-1185">Reference proteome</keyword>
<dbReference type="Gene3D" id="2.40.160.160">
    <property type="entry name" value="Inverse autotransporter, beta-domain"/>
    <property type="match status" value="1"/>
</dbReference>
<proteinExistence type="predicted"/>
<dbReference type="PATRIC" id="fig|1173027.3.peg.3063"/>
<feature type="region of interest" description="Disordered" evidence="1">
    <location>
        <begin position="1"/>
        <end position="31"/>
    </location>
</feature>
<dbReference type="HOGENOM" id="CLU_011143_0_0_3"/>
<name>K9WDY0_9CYAN</name>
<dbReference type="Gene3D" id="2.160.20.10">
    <property type="entry name" value="Single-stranded right-handed beta-helix, Pectin lyase-like"/>
    <property type="match status" value="3"/>
</dbReference>
<dbReference type="Pfam" id="PF13229">
    <property type="entry name" value="Beta_helix"/>
    <property type="match status" value="1"/>
</dbReference>
<dbReference type="AlphaFoldDB" id="K9WDY0"/>
<feature type="compositionally biased region" description="Polar residues" evidence="1">
    <location>
        <begin position="1"/>
        <end position="29"/>
    </location>
</feature>
<feature type="domain" description="Right handed beta helix" evidence="2">
    <location>
        <begin position="396"/>
        <end position="533"/>
    </location>
</feature>
<dbReference type="KEGG" id="mic:Mic7113_2786"/>
<evidence type="ECO:0000313" key="4">
    <source>
        <dbReference type="Proteomes" id="UP000010471"/>
    </source>
</evidence>
<protein>
    <recommendedName>
        <fullName evidence="2">Right handed beta helix domain-containing protein</fullName>
    </recommendedName>
</protein>
<evidence type="ECO:0000313" key="3">
    <source>
        <dbReference type="EMBL" id="AFZ18570.1"/>
    </source>
</evidence>